<evidence type="ECO:0000256" key="1">
    <source>
        <dbReference type="SAM" id="MobiDB-lite"/>
    </source>
</evidence>
<dbReference type="Pfam" id="PF03732">
    <property type="entry name" value="Retrotrans_gag"/>
    <property type="match status" value="1"/>
</dbReference>
<evidence type="ECO:0000313" key="3">
    <source>
        <dbReference type="EMBL" id="KAL3728820.1"/>
    </source>
</evidence>
<feature type="compositionally biased region" description="Basic and acidic residues" evidence="1">
    <location>
        <begin position="26"/>
        <end position="35"/>
    </location>
</feature>
<comment type="caution">
    <text evidence="3">The sequence shown here is derived from an EMBL/GenBank/DDBJ whole genome shotgun (WGS) entry which is preliminary data.</text>
</comment>
<feature type="domain" description="Retrotransposon gag" evidence="2">
    <location>
        <begin position="155"/>
        <end position="252"/>
    </location>
</feature>
<dbReference type="InterPro" id="IPR005162">
    <property type="entry name" value="Retrotrans_gag_dom"/>
</dbReference>
<feature type="region of interest" description="Disordered" evidence="1">
    <location>
        <begin position="26"/>
        <end position="55"/>
    </location>
</feature>
<dbReference type="AlphaFoldDB" id="A0ABD3JZ90"/>
<dbReference type="EMBL" id="JBJKBG010000008">
    <property type="protein sequence ID" value="KAL3728820.1"/>
    <property type="molecule type" value="Genomic_DNA"/>
</dbReference>
<proteinExistence type="predicted"/>
<dbReference type="PANTHER" id="PTHR34482:SF49">
    <property type="entry name" value="RETROTRANSPOSON GAG DOMAIN-CONTAINING PROTEIN"/>
    <property type="match status" value="1"/>
</dbReference>
<sequence length="273" mass="30654">MSDPKQRAPQRRAIIALTGVEERASTQVGVRERAPRRASARGKAPVQAGARGKAPVNPRVDGILQALETLGNMVGQQAQNQADVANAAAIAAPAEVPPGNGNGERLMHKLVEQFLKLKPPKFTGASDLEVATLWIRELEKAFALLRCSEKDKVILAVYRLQGNASTWWEATKGRVFPKGTVPKWDAFIEAFYKKYFLDCAQERKMAKFQRLRQNQMSMDQYEAKFAKLSKYATRLIKDSVDKARRFKDGLKPEIKDPLVPLNLKDYDELYERA</sequence>
<dbReference type="PANTHER" id="PTHR34482">
    <property type="entry name" value="DNA DAMAGE-INDUCIBLE PROTEIN 1-LIKE"/>
    <property type="match status" value="1"/>
</dbReference>
<organism evidence="3 4">
    <name type="scientific">Eucalyptus globulus</name>
    <name type="common">Tasmanian blue gum</name>
    <dbReference type="NCBI Taxonomy" id="34317"/>
    <lineage>
        <taxon>Eukaryota</taxon>
        <taxon>Viridiplantae</taxon>
        <taxon>Streptophyta</taxon>
        <taxon>Embryophyta</taxon>
        <taxon>Tracheophyta</taxon>
        <taxon>Spermatophyta</taxon>
        <taxon>Magnoliopsida</taxon>
        <taxon>eudicotyledons</taxon>
        <taxon>Gunneridae</taxon>
        <taxon>Pentapetalae</taxon>
        <taxon>rosids</taxon>
        <taxon>malvids</taxon>
        <taxon>Myrtales</taxon>
        <taxon>Myrtaceae</taxon>
        <taxon>Myrtoideae</taxon>
        <taxon>Eucalypteae</taxon>
        <taxon>Eucalyptus</taxon>
    </lineage>
</organism>
<keyword evidence="4" id="KW-1185">Reference proteome</keyword>
<protein>
    <recommendedName>
        <fullName evidence="2">Retrotransposon gag domain-containing protein</fullName>
    </recommendedName>
</protein>
<gene>
    <name evidence="3" type="ORF">ACJRO7_033407</name>
</gene>
<name>A0ABD3JZ90_EUCGL</name>
<evidence type="ECO:0000259" key="2">
    <source>
        <dbReference type="Pfam" id="PF03732"/>
    </source>
</evidence>
<reference evidence="3 4" key="1">
    <citation type="submission" date="2024-11" db="EMBL/GenBank/DDBJ databases">
        <title>Chromosome-level genome assembly of Eucalyptus globulus Labill. provides insights into its genome evolution.</title>
        <authorList>
            <person name="Li X."/>
        </authorList>
    </citation>
    <scope>NUCLEOTIDE SEQUENCE [LARGE SCALE GENOMIC DNA]</scope>
    <source>
        <strain evidence="3">CL2024</strain>
        <tissue evidence="3">Fresh tender leaves</tissue>
    </source>
</reference>
<dbReference type="Proteomes" id="UP001634007">
    <property type="component" value="Unassembled WGS sequence"/>
</dbReference>
<accession>A0ABD3JZ90</accession>
<evidence type="ECO:0000313" key="4">
    <source>
        <dbReference type="Proteomes" id="UP001634007"/>
    </source>
</evidence>